<dbReference type="EMBL" id="OX596086">
    <property type="protein sequence ID" value="CAM9930267.1"/>
    <property type="molecule type" value="Genomic_DNA"/>
</dbReference>
<evidence type="ECO:0000313" key="1">
    <source>
        <dbReference type="EMBL" id="CAM9930267.1"/>
    </source>
</evidence>
<protein>
    <submittedName>
        <fullName evidence="1">Uncharacterized protein</fullName>
    </submittedName>
</protein>
<reference evidence="1" key="2">
    <citation type="submission" date="2025-03" db="EMBL/GenBank/DDBJ databases">
        <authorList>
            <consortium name="ELIXIR-Norway"/>
            <consortium name="Elixir Norway"/>
        </authorList>
    </citation>
    <scope>NUCLEOTIDE SEQUENCE</scope>
</reference>
<evidence type="ECO:0000313" key="2">
    <source>
        <dbReference type="Proteomes" id="UP001162501"/>
    </source>
</evidence>
<organism evidence="1 2">
    <name type="scientific">Rangifer tarandus platyrhynchus</name>
    <name type="common">Svalbard reindeer</name>
    <dbReference type="NCBI Taxonomy" id="3082113"/>
    <lineage>
        <taxon>Eukaryota</taxon>
        <taxon>Metazoa</taxon>
        <taxon>Chordata</taxon>
        <taxon>Craniata</taxon>
        <taxon>Vertebrata</taxon>
        <taxon>Euteleostomi</taxon>
        <taxon>Mammalia</taxon>
        <taxon>Eutheria</taxon>
        <taxon>Laurasiatheria</taxon>
        <taxon>Artiodactyla</taxon>
        <taxon>Ruminantia</taxon>
        <taxon>Pecora</taxon>
        <taxon>Cervidae</taxon>
        <taxon>Odocoileinae</taxon>
        <taxon>Rangifer</taxon>
    </lineage>
</organism>
<reference evidence="1" key="1">
    <citation type="submission" date="2023-05" db="EMBL/GenBank/DDBJ databases">
        <authorList>
            <consortium name="ELIXIR-Norway"/>
        </authorList>
    </citation>
    <scope>NUCLEOTIDE SEQUENCE</scope>
</reference>
<proteinExistence type="predicted"/>
<name>A0AC59YRH4_RANTA</name>
<accession>A0AC59YRH4</accession>
<sequence length="365" mass="38492">MGAGSVKSSDRERLRRSPGRPPEQAQPRAAARPSRPPPAPSLPGKKRLLGPCRVRSTQPVRSAQRRVPSRCTVSADLSPRAPGSSASCFAIQAAPRADGAVTQTALPDEPWSGLCGDWAAARGHERLAAPRRVHPAGRTARGARSSTHGAFNTMDRSRDRGARPAQQPASRASCRPHHCRLLPEVSTRPPSNPPLPRRLRLTSSGSRVAPGTCCPGAAGTQKNHGSGPSTQSAPFSRHLSPGTPALRLLGPAGVSGSQTAPFSSQPTQGLRCRLTRQRAESRPASAFHDPAPGAVVAEPRRLRDLAVSAGASEREPRLRRGGSGNRIARLRGAGGSGGFARLLGRRALQPWLKPTDENTERAAKS</sequence>
<gene>
    <name evidence="1" type="ORF">MRATA1EN22A_LOCUS9523</name>
</gene>
<dbReference type="Proteomes" id="UP001162501">
    <property type="component" value="Chromosome 2"/>
</dbReference>